<feature type="compositionally biased region" description="Low complexity" evidence="1">
    <location>
        <begin position="164"/>
        <end position="208"/>
    </location>
</feature>
<accession>A0A383WNX6</accession>
<proteinExistence type="predicted"/>
<protein>
    <submittedName>
        <fullName evidence="2">Uncharacterized protein</fullName>
    </submittedName>
</protein>
<dbReference type="EMBL" id="FNXT01001346">
    <property type="protein sequence ID" value="SZX78902.1"/>
    <property type="molecule type" value="Genomic_DNA"/>
</dbReference>
<feature type="region of interest" description="Disordered" evidence="1">
    <location>
        <begin position="19"/>
        <end position="58"/>
    </location>
</feature>
<sequence length="634" mass="63219">MRGSSVGALEVLAAAASKQKKKGTRARAGVDKQPCCQGKKKPSSWQLAGCEEEGDTSASDDHIVLALSGQEMVEESRKRKAAQQQCGLEHPAAVLSGVPASRQDAFAAFATQYKDALQFVDAEEAEAVYSMVALTQARGPAWPQQQPATVAAAAEAPEARAAKRQQVAARQPAAAAPACSEGGSSDSSAKSAPSPNPAGQQQQQKQQQGMPVGAGHYFPGCVASGPMAPQFQAQRHAQAAARQGAADAAAACAAAVCSMPMPPGFFPPGGMMGPPGCPMPPFLPPWALPPGMMPMMFGGMGMFGALGPVPPNSPPLMPLAPNGMGLPGMPLMPPAFMPGLHMVGGQMQPAGAASHEPAAGIPVNGMMHGGKAAAAQPQQQQRPASGSQAAQRRPSQQGQAQQVKQAAGTPSAAGAAKSCPAAGGSSSKPAAGSTSPASPSTAAAGPASPTQQQQQQAELQAQLEQLDVAALKPWVLSHFCEDVYLLLLDVWRPGSAKAGDAIWAWKLHVRQPRQGGGPPDLRAFLVSLFGLEKLLQLTAAERARAGAAGSPAAAAATALPAPAPVLARQGTAGGSGNSSAAEGATVMATAGSTAGALATAGSAAGGGLVVPGAVLGAAAASPAVAGMAVQAQPA</sequence>
<dbReference type="GO" id="GO:0005634">
    <property type="term" value="C:nucleus"/>
    <property type="evidence" value="ECO:0007669"/>
    <property type="project" value="TreeGrafter"/>
</dbReference>
<reference evidence="2 3" key="1">
    <citation type="submission" date="2016-10" db="EMBL/GenBank/DDBJ databases">
        <authorList>
            <person name="Cai Z."/>
        </authorList>
    </citation>
    <scope>NUCLEOTIDE SEQUENCE [LARGE SCALE GENOMIC DNA]</scope>
</reference>
<dbReference type="AlphaFoldDB" id="A0A383WNX6"/>
<evidence type="ECO:0000256" key="1">
    <source>
        <dbReference type="SAM" id="MobiDB-lite"/>
    </source>
</evidence>
<evidence type="ECO:0000313" key="3">
    <source>
        <dbReference type="Proteomes" id="UP000256970"/>
    </source>
</evidence>
<evidence type="ECO:0000313" key="2">
    <source>
        <dbReference type="EMBL" id="SZX78902.1"/>
    </source>
</evidence>
<dbReference type="Proteomes" id="UP000256970">
    <property type="component" value="Unassembled WGS sequence"/>
</dbReference>
<feature type="region of interest" description="Disordered" evidence="1">
    <location>
        <begin position="161"/>
        <end position="213"/>
    </location>
</feature>
<keyword evidence="3" id="KW-1185">Reference proteome</keyword>
<feature type="region of interest" description="Disordered" evidence="1">
    <location>
        <begin position="347"/>
        <end position="457"/>
    </location>
</feature>
<organism evidence="2 3">
    <name type="scientific">Tetradesmus obliquus</name>
    <name type="common">Green alga</name>
    <name type="synonym">Acutodesmus obliquus</name>
    <dbReference type="NCBI Taxonomy" id="3088"/>
    <lineage>
        <taxon>Eukaryota</taxon>
        <taxon>Viridiplantae</taxon>
        <taxon>Chlorophyta</taxon>
        <taxon>core chlorophytes</taxon>
        <taxon>Chlorophyceae</taxon>
        <taxon>CS clade</taxon>
        <taxon>Sphaeropleales</taxon>
        <taxon>Scenedesmaceae</taxon>
        <taxon>Tetradesmus</taxon>
    </lineage>
</organism>
<gene>
    <name evidence="2" type="ORF">BQ4739_LOCUS19202</name>
</gene>
<dbReference type="GO" id="GO:0010468">
    <property type="term" value="P:regulation of gene expression"/>
    <property type="evidence" value="ECO:0007669"/>
    <property type="project" value="TreeGrafter"/>
</dbReference>
<dbReference type="GO" id="GO:0043565">
    <property type="term" value="F:sequence-specific DNA binding"/>
    <property type="evidence" value="ECO:0007669"/>
    <property type="project" value="TreeGrafter"/>
</dbReference>
<name>A0A383WNX6_TETOB</name>
<dbReference type="PANTHER" id="PTHR14312:SF1">
    <property type="entry name" value="BASIC-LEUCINE ZIPPER TRANSCRIPTION FACTOR A"/>
    <property type="match status" value="1"/>
</dbReference>
<feature type="compositionally biased region" description="Low complexity" evidence="1">
    <location>
        <begin position="372"/>
        <end position="457"/>
    </location>
</feature>
<dbReference type="PANTHER" id="PTHR14312">
    <property type="entry name" value="CREB/ATF BZIP TRANSCRIPTION FACTOR"/>
    <property type="match status" value="1"/>
</dbReference>